<dbReference type="Pfam" id="PF02656">
    <property type="entry name" value="DUF202"/>
    <property type="match status" value="1"/>
</dbReference>
<sequence>MTALEPSEGVKPPDKGLQSERTSLSFVRTSLSILGLSAACLRWLPPFGSVALIGPSLAAVLVVAVTVYERRSRPRRLAQFSAEKATPALGMGAALAVALLLLSATGLWILLT</sequence>
<evidence type="ECO:0000256" key="6">
    <source>
        <dbReference type="SAM" id="Phobius"/>
    </source>
</evidence>
<evidence type="ECO:0000313" key="10">
    <source>
        <dbReference type="Proteomes" id="UP000325576"/>
    </source>
</evidence>
<gene>
    <name evidence="8" type="ORF">BS297_30885</name>
    <name evidence="9" type="ORF">G9444_0368</name>
</gene>
<dbReference type="EMBL" id="MRBO01000847">
    <property type="protein sequence ID" value="KAB2581423.1"/>
    <property type="molecule type" value="Genomic_DNA"/>
</dbReference>
<dbReference type="Proteomes" id="UP000502345">
    <property type="component" value="Chromosome"/>
</dbReference>
<evidence type="ECO:0000256" key="4">
    <source>
        <dbReference type="ARBA" id="ARBA00023136"/>
    </source>
</evidence>
<dbReference type="KEGG" id="reb:XU06_01720"/>
<dbReference type="GO" id="GO:0012505">
    <property type="term" value="C:endomembrane system"/>
    <property type="evidence" value="ECO:0007669"/>
    <property type="project" value="UniProtKB-SubCell"/>
</dbReference>
<feature type="domain" description="DUF202" evidence="7">
    <location>
        <begin position="14"/>
        <end position="79"/>
    </location>
</feature>
<evidence type="ECO:0000256" key="1">
    <source>
        <dbReference type="ARBA" id="ARBA00004127"/>
    </source>
</evidence>
<dbReference type="EMBL" id="CP050124">
    <property type="protein sequence ID" value="QIP37612.1"/>
    <property type="molecule type" value="Genomic_DNA"/>
</dbReference>
<name>A0A0C3AEV0_RHOER</name>
<evidence type="ECO:0000313" key="11">
    <source>
        <dbReference type="Proteomes" id="UP000502345"/>
    </source>
</evidence>
<evidence type="ECO:0000259" key="7">
    <source>
        <dbReference type="Pfam" id="PF02656"/>
    </source>
</evidence>
<keyword evidence="3 6" id="KW-1133">Transmembrane helix</keyword>
<reference evidence="9 11" key="2">
    <citation type="submission" date="2020-03" db="EMBL/GenBank/DDBJ databases">
        <title>Screen low temperature-resistant strains for efficient degradation of petroleum hydrocarbons under the low temperature.</title>
        <authorList>
            <person name="Wang Y."/>
            <person name="Chen J."/>
        </authorList>
    </citation>
    <scope>NUCLEOTIDE SEQUENCE [LARGE SCALE GENOMIC DNA]</scope>
    <source>
        <strain evidence="9 11">KB1</strain>
    </source>
</reference>
<keyword evidence="4 6" id="KW-0472">Membrane</keyword>
<dbReference type="AlphaFoldDB" id="A0A0C3AEV0"/>
<feature type="transmembrane region" description="Helical" evidence="6">
    <location>
        <begin position="89"/>
        <end position="111"/>
    </location>
</feature>
<organism evidence="8 10">
    <name type="scientific">Rhodococcus erythropolis</name>
    <name type="common">Arthrobacter picolinophilus</name>
    <dbReference type="NCBI Taxonomy" id="1833"/>
    <lineage>
        <taxon>Bacteria</taxon>
        <taxon>Bacillati</taxon>
        <taxon>Actinomycetota</taxon>
        <taxon>Actinomycetes</taxon>
        <taxon>Mycobacteriales</taxon>
        <taxon>Nocardiaceae</taxon>
        <taxon>Rhodococcus</taxon>
        <taxon>Rhodococcus erythropolis group</taxon>
    </lineage>
</organism>
<reference evidence="8 10" key="1">
    <citation type="journal article" date="2017" name="Poromechanics V (2013)">
        <title>Genomic Characterization of the Arsenic-Tolerant Actinobacterium, &lt;i&gt;Rhodococcus erythropolis&lt;/i&gt; S43.</title>
        <authorList>
            <person name="Retamal-Morales G."/>
            <person name="Mehnert M."/>
            <person name="Schwabe R."/>
            <person name="Tischler D."/>
            <person name="Schloemann M."/>
            <person name="Levican G.J."/>
        </authorList>
    </citation>
    <scope>NUCLEOTIDE SEQUENCE [LARGE SCALE GENOMIC DNA]</scope>
    <source>
        <strain evidence="8 10">S43</strain>
    </source>
</reference>
<dbReference type="Proteomes" id="UP000325576">
    <property type="component" value="Unassembled WGS sequence"/>
</dbReference>
<dbReference type="RefSeq" id="WP_041814532.1">
    <property type="nucleotide sequence ID" value="NZ_BHXB01000001.1"/>
</dbReference>
<evidence type="ECO:0000256" key="5">
    <source>
        <dbReference type="SAM" id="MobiDB-lite"/>
    </source>
</evidence>
<evidence type="ECO:0000256" key="3">
    <source>
        <dbReference type="ARBA" id="ARBA00022989"/>
    </source>
</evidence>
<evidence type="ECO:0000313" key="9">
    <source>
        <dbReference type="EMBL" id="QIP37612.1"/>
    </source>
</evidence>
<protein>
    <submittedName>
        <fullName evidence="9">Membrane protein</fullName>
    </submittedName>
</protein>
<dbReference type="InterPro" id="IPR003807">
    <property type="entry name" value="DUF202"/>
</dbReference>
<proteinExistence type="predicted"/>
<keyword evidence="2 6" id="KW-0812">Transmembrane</keyword>
<feature type="region of interest" description="Disordered" evidence="5">
    <location>
        <begin position="1"/>
        <end position="20"/>
    </location>
</feature>
<evidence type="ECO:0000256" key="2">
    <source>
        <dbReference type="ARBA" id="ARBA00022692"/>
    </source>
</evidence>
<evidence type="ECO:0000313" key="8">
    <source>
        <dbReference type="EMBL" id="KAB2581423.1"/>
    </source>
</evidence>
<accession>A0A0C3AEV0</accession>
<comment type="subcellular location">
    <subcellularLocation>
        <location evidence="1">Endomembrane system</location>
        <topology evidence="1">Multi-pass membrane protein</topology>
    </subcellularLocation>
</comment>
<feature type="transmembrane region" description="Helical" evidence="6">
    <location>
        <begin position="50"/>
        <end position="68"/>
    </location>
</feature>